<gene>
    <name evidence="2" type="ORF">RDB_LOCUS48115</name>
</gene>
<name>A0A8H3BI78_9AGAM</name>
<dbReference type="Proteomes" id="UP000663850">
    <property type="component" value="Unassembled WGS sequence"/>
</dbReference>
<proteinExistence type="predicted"/>
<feature type="non-terminal residue" evidence="2">
    <location>
        <position position="1"/>
    </location>
</feature>
<feature type="compositionally biased region" description="Acidic residues" evidence="1">
    <location>
        <begin position="43"/>
        <end position="53"/>
    </location>
</feature>
<comment type="caution">
    <text evidence="2">The sequence shown here is derived from an EMBL/GenBank/DDBJ whole genome shotgun (WGS) entry which is preliminary data.</text>
</comment>
<sequence>CHCSNNDHVVSSTDSDDESELLDPADLAKSAGKKSRKNVVNDSDSDSSSESEVEMGFVPASQVKPSKLSKAEKKRRREALAALSEWRHINCFADGSSELVQDPVLLHLLQAADSTMVSSFLAAQTGQGKDWGGMISFAFERRSGSQLS</sequence>
<dbReference type="AlphaFoldDB" id="A0A8H3BI78"/>
<accession>A0A8H3BI78</accession>
<feature type="compositionally biased region" description="Low complexity" evidence="1">
    <location>
        <begin position="1"/>
        <end position="13"/>
    </location>
</feature>
<organism evidence="2 3">
    <name type="scientific">Rhizoctonia solani</name>
    <dbReference type="NCBI Taxonomy" id="456999"/>
    <lineage>
        <taxon>Eukaryota</taxon>
        <taxon>Fungi</taxon>
        <taxon>Dikarya</taxon>
        <taxon>Basidiomycota</taxon>
        <taxon>Agaricomycotina</taxon>
        <taxon>Agaricomycetes</taxon>
        <taxon>Cantharellales</taxon>
        <taxon>Ceratobasidiaceae</taxon>
        <taxon>Rhizoctonia</taxon>
    </lineage>
</organism>
<evidence type="ECO:0000313" key="2">
    <source>
        <dbReference type="EMBL" id="CAE6457677.1"/>
    </source>
</evidence>
<evidence type="ECO:0000256" key="1">
    <source>
        <dbReference type="SAM" id="MobiDB-lite"/>
    </source>
</evidence>
<evidence type="ECO:0000313" key="3">
    <source>
        <dbReference type="Proteomes" id="UP000663850"/>
    </source>
</evidence>
<dbReference type="EMBL" id="CAJMWZ010002537">
    <property type="protein sequence ID" value="CAE6457677.1"/>
    <property type="molecule type" value="Genomic_DNA"/>
</dbReference>
<feature type="region of interest" description="Disordered" evidence="1">
    <location>
        <begin position="1"/>
        <end position="72"/>
    </location>
</feature>
<protein>
    <submittedName>
        <fullName evidence="2">Uncharacterized protein</fullName>
    </submittedName>
</protein>
<reference evidence="2" key="1">
    <citation type="submission" date="2021-01" db="EMBL/GenBank/DDBJ databases">
        <authorList>
            <person name="Kaushik A."/>
        </authorList>
    </citation>
    <scope>NUCLEOTIDE SEQUENCE</scope>
    <source>
        <strain evidence="2">Type strain: AG8-Rh-89/</strain>
    </source>
</reference>
<feature type="compositionally biased region" description="Acidic residues" evidence="1">
    <location>
        <begin position="14"/>
        <end position="23"/>
    </location>
</feature>